<dbReference type="RefSeq" id="WP_249481226.1">
    <property type="nucleotide sequence ID" value="NZ_CP097219.1"/>
</dbReference>
<keyword evidence="2" id="KW-0614">Plasmid</keyword>
<keyword evidence="1" id="KW-0472">Membrane</keyword>
<evidence type="ECO:0000313" key="2">
    <source>
        <dbReference type="EMBL" id="UQN31802.1"/>
    </source>
</evidence>
<accession>A0ABY4NB90</accession>
<sequence length="96" mass="10173">MDKEWEKIILGMVGLVAGMYFLPKLVSKFLPYAVDQAAAQLLSWHIVVPAGAALFEIPGTAVGLDLARILVGCGVILVAGTLGIRALRAQRGSQAR</sequence>
<feature type="transmembrane region" description="Helical" evidence="1">
    <location>
        <begin position="66"/>
        <end position="87"/>
    </location>
</feature>
<dbReference type="Proteomes" id="UP001055868">
    <property type="component" value="Plasmid pCBA3104-01"/>
</dbReference>
<proteinExistence type="predicted"/>
<dbReference type="EMBL" id="CP097219">
    <property type="protein sequence ID" value="UQN31802.1"/>
    <property type="molecule type" value="Genomic_DNA"/>
</dbReference>
<reference evidence="2" key="1">
    <citation type="submission" date="2022-05" db="EMBL/GenBank/DDBJ databases">
        <title>Genomic analysis of Brachybacterium sp. CBA3104.</title>
        <authorList>
            <person name="Roh S.W."/>
            <person name="Kim Y.B."/>
            <person name="Kim Y."/>
        </authorList>
    </citation>
    <scope>NUCLEOTIDE SEQUENCE</scope>
    <source>
        <strain evidence="2">CBA3104</strain>
        <plasmid evidence="2">pCBA3104-01</plasmid>
    </source>
</reference>
<evidence type="ECO:0000313" key="3">
    <source>
        <dbReference type="Proteomes" id="UP001055868"/>
    </source>
</evidence>
<gene>
    <name evidence="2" type="ORF">M4486_19625</name>
</gene>
<organism evidence="2 3">
    <name type="scientific">Brachybacterium kimchii</name>
    <dbReference type="NCBI Taxonomy" id="2942909"/>
    <lineage>
        <taxon>Bacteria</taxon>
        <taxon>Bacillati</taxon>
        <taxon>Actinomycetota</taxon>
        <taxon>Actinomycetes</taxon>
        <taxon>Micrococcales</taxon>
        <taxon>Dermabacteraceae</taxon>
        <taxon>Brachybacterium</taxon>
    </lineage>
</organism>
<keyword evidence="1" id="KW-1133">Transmembrane helix</keyword>
<protein>
    <recommendedName>
        <fullName evidence="4">AzlD domain-containing protein</fullName>
    </recommendedName>
</protein>
<feature type="transmembrane region" description="Helical" evidence="1">
    <location>
        <begin position="7"/>
        <end position="23"/>
    </location>
</feature>
<evidence type="ECO:0008006" key="4">
    <source>
        <dbReference type="Google" id="ProtNLM"/>
    </source>
</evidence>
<name>A0ABY4NB90_9MICO</name>
<keyword evidence="3" id="KW-1185">Reference proteome</keyword>
<evidence type="ECO:0000256" key="1">
    <source>
        <dbReference type="SAM" id="Phobius"/>
    </source>
</evidence>
<keyword evidence="1" id="KW-0812">Transmembrane</keyword>
<geneLocation type="plasmid" evidence="2 3">
    <name>pCBA3104-01</name>
</geneLocation>